<keyword evidence="2 3" id="KW-0067">ATP-binding</keyword>
<comment type="caution">
    <text evidence="6">The sequence shown here is derived from an EMBL/GenBank/DDBJ whole genome shotgun (WGS) entry which is preliminary data.</text>
</comment>
<keyword evidence="7" id="KW-1185">Reference proteome</keyword>
<dbReference type="InterPro" id="IPR002543">
    <property type="entry name" value="FtsK_dom"/>
</dbReference>
<feature type="domain" description="FtsK" evidence="5">
    <location>
        <begin position="137"/>
        <end position="326"/>
    </location>
</feature>
<dbReference type="RefSeq" id="WP_082040173.1">
    <property type="nucleotide sequence ID" value="NZ_JARTHD010000016.1"/>
</dbReference>
<dbReference type="Proteomes" id="UP000031982">
    <property type="component" value="Unassembled WGS sequence"/>
</dbReference>
<dbReference type="Pfam" id="PF01580">
    <property type="entry name" value="FtsK_SpoIIIE"/>
    <property type="match status" value="1"/>
</dbReference>
<proteinExistence type="predicted"/>
<keyword evidence="6" id="KW-0131">Cell cycle</keyword>
<accession>A0ABR5AXZ2</accession>
<keyword evidence="1 3" id="KW-0547">Nucleotide-binding</keyword>
<evidence type="ECO:0000313" key="6">
    <source>
        <dbReference type="EMBL" id="KIL79613.1"/>
    </source>
</evidence>
<evidence type="ECO:0000256" key="2">
    <source>
        <dbReference type="ARBA" id="ARBA00022840"/>
    </source>
</evidence>
<dbReference type="Gene3D" id="3.40.50.300">
    <property type="entry name" value="P-loop containing nucleotide triphosphate hydrolases"/>
    <property type="match status" value="1"/>
</dbReference>
<protein>
    <submittedName>
        <fullName evidence="6">Cell division protein FtsK</fullName>
    </submittedName>
</protein>
<keyword evidence="6" id="KW-0132">Cell division</keyword>
<sequence length="414" mass="47131">MLELLAVPVAMATAALWPSKKDEVKKINAIFAAAEFGMKKKGELTIPDFRSKRAILNGKKVVGMEYWFALPLGMSETKIKKIAEENILGVGLQKTVRVTFDDLLKVKVYDTKIPKLLPYKELPQTNRWTIPIGSGFDDYVYHNFDHTPHMVISGTTRFGKTVFLKHAMTRLIENNPDDIEFYIIDLKGGLEFGPYERLKQVKRVVANPEDAALLLDRMLNQIEGEYHKFRTNNWSNVVDTPIKKRKFIIVDEAAQLAPEKWMDKETKALLSFCQAKLCEIARIAGALGYRLLYCTQYPTADTVPRQIKQNADAKLSFRLSTSIASKVAIDVTGAEELPSDIKGRALYKTHEVKEIQAPLIDNKEMMERLQSYIVPSVAVVPPSEVIEQPKEEDKHVNHLSEKERTPRKNLIEFR</sequence>
<evidence type="ECO:0000313" key="7">
    <source>
        <dbReference type="Proteomes" id="UP000031982"/>
    </source>
</evidence>
<evidence type="ECO:0000259" key="5">
    <source>
        <dbReference type="PROSITE" id="PS50901"/>
    </source>
</evidence>
<evidence type="ECO:0000256" key="3">
    <source>
        <dbReference type="PROSITE-ProRule" id="PRU00289"/>
    </source>
</evidence>
<dbReference type="InterPro" id="IPR027417">
    <property type="entry name" value="P-loop_NTPase"/>
</dbReference>
<organism evidence="6 7">
    <name type="scientific">Bacillus badius</name>
    <dbReference type="NCBI Taxonomy" id="1455"/>
    <lineage>
        <taxon>Bacteria</taxon>
        <taxon>Bacillati</taxon>
        <taxon>Bacillota</taxon>
        <taxon>Bacilli</taxon>
        <taxon>Bacillales</taxon>
        <taxon>Bacillaceae</taxon>
        <taxon>Pseudobacillus</taxon>
    </lineage>
</organism>
<gene>
    <name evidence="6" type="ORF">SD77_2067</name>
</gene>
<dbReference type="EMBL" id="JXLP01000002">
    <property type="protein sequence ID" value="KIL79613.1"/>
    <property type="molecule type" value="Genomic_DNA"/>
</dbReference>
<evidence type="ECO:0000256" key="1">
    <source>
        <dbReference type="ARBA" id="ARBA00022741"/>
    </source>
</evidence>
<dbReference type="PANTHER" id="PTHR22683">
    <property type="entry name" value="SPORULATION PROTEIN RELATED"/>
    <property type="match status" value="1"/>
</dbReference>
<dbReference type="PANTHER" id="PTHR22683:SF1">
    <property type="entry name" value="TYPE VII SECRETION SYSTEM PROTEIN ESSC"/>
    <property type="match status" value="1"/>
</dbReference>
<feature type="binding site" evidence="3">
    <location>
        <begin position="154"/>
        <end position="161"/>
    </location>
    <ligand>
        <name>ATP</name>
        <dbReference type="ChEBI" id="CHEBI:30616"/>
    </ligand>
</feature>
<dbReference type="GO" id="GO:0051301">
    <property type="term" value="P:cell division"/>
    <property type="evidence" value="ECO:0007669"/>
    <property type="project" value="UniProtKB-KW"/>
</dbReference>
<dbReference type="SUPFAM" id="SSF52540">
    <property type="entry name" value="P-loop containing nucleoside triphosphate hydrolases"/>
    <property type="match status" value="1"/>
</dbReference>
<dbReference type="InterPro" id="IPR050206">
    <property type="entry name" value="FtsK/SpoIIIE/SftA"/>
</dbReference>
<feature type="region of interest" description="Disordered" evidence="4">
    <location>
        <begin position="389"/>
        <end position="414"/>
    </location>
</feature>
<name>A0ABR5AXZ2_BACBA</name>
<dbReference type="PROSITE" id="PS50901">
    <property type="entry name" value="FTSK"/>
    <property type="match status" value="1"/>
</dbReference>
<evidence type="ECO:0000256" key="4">
    <source>
        <dbReference type="SAM" id="MobiDB-lite"/>
    </source>
</evidence>
<reference evidence="6 7" key="1">
    <citation type="submission" date="2015-01" db="EMBL/GenBank/DDBJ databases">
        <title>Genome Assembly of Bacillus badius MTCC 1458.</title>
        <authorList>
            <person name="Verma A."/>
            <person name="Khatri I."/>
            <person name="Mual P."/>
            <person name="Subramanian S."/>
            <person name="Krishnamurthi S."/>
        </authorList>
    </citation>
    <scope>NUCLEOTIDE SEQUENCE [LARGE SCALE GENOMIC DNA]</scope>
    <source>
        <strain evidence="6 7">MTCC 1458</strain>
    </source>
</reference>